<sequence length="205" mass="23207">MWRGVISSYSLIAMCLFPLAVGGYWAYGNLWCTHAHQILYSPLMIGMGWAMMPANGIIAAIAKYHQESTSKWVAGIIYMMVVIHRLCTFQIYAMIVFDNLEGIYVSRQHKACPRWLRSCIKPFFGGLTYFIIGGVSIFGKSGCLCGWHNVVIGSGLPLFYVDFNQKTNTKSFMWRFNMFLGCFCTRAGALWNLVVDGLDANFFRP</sequence>
<keyword evidence="1" id="KW-0813">Transport</keyword>
<dbReference type="GO" id="GO:0015171">
    <property type="term" value="F:amino acid transmembrane transporter activity"/>
    <property type="evidence" value="ECO:0000318"/>
    <property type="project" value="GO_Central"/>
</dbReference>
<evidence type="ECO:0000256" key="2">
    <source>
        <dbReference type="SAM" id="Phobius"/>
    </source>
</evidence>
<feature type="transmembrane region" description="Helical" evidence="2">
    <location>
        <begin position="173"/>
        <end position="194"/>
    </location>
</feature>
<keyword evidence="2" id="KW-0812">Transmembrane</keyword>
<dbReference type="Proteomes" id="UP000790787">
    <property type="component" value="Chromosome 5"/>
</dbReference>
<reference evidence="4" key="2">
    <citation type="submission" date="2025-08" db="UniProtKB">
        <authorList>
            <consortium name="RefSeq"/>
        </authorList>
    </citation>
    <scope>IDENTIFICATION</scope>
    <source>
        <tissue evidence="4">Leaf</tissue>
    </source>
</reference>
<dbReference type="GO" id="GO:0016020">
    <property type="term" value="C:membrane"/>
    <property type="evidence" value="ECO:0000318"/>
    <property type="project" value="GO_Central"/>
</dbReference>
<feature type="transmembrane region" description="Helical" evidence="2">
    <location>
        <begin position="39"/>
        <end position="64"/>
    </location>
</feature>
<dbReference type="PaxDb" id="4097-A0A1S3ZY33"/>
<dbReference type="AlphaFoldDB" id="A0A1S3ZY33"/>
<dbReference type="GO" id="GO:0003333">
    <property type="term" value="P:amino acid transmembrane transport"/>
    <property type="evidence" value="ECO:0000318"/>
    <property type="project" value="GO_Central"/>
</dbReference>
<reference evidence="3" key="1">
    <citation type="journal article" date="2014" name="Nat. Commun.">
        <title>The tobacco genome sequence and its comparison with those of tomato and potato.</title>
        <authorList>
            <person name="Sierro N."/>
            <person name="Battey J.N."/>
            <person name="Ouadi S."/>
            <person name="Bakaher N."/>
            <person name="Bovet L."/>
            <person name="Willig A."/>
            <person name="Goepfert S."/>
            <person name="Peitsch M.C."/>
            <person name="Ivanov N.V."/>
        </authorList>
    </citation>
    <scope>NUCLEOTIDE SEQUENCE [LARGE SCALE GENOMIC DNA]</scope>
</reference>
<evidence type="ECO:0000313" key="4">
    <source>
        <dbReference type="RefSeq" id="XP_016469258.1"/>
    </source>
</evidence>
<dbReference type="STRING" id="4097.A0A1S3ZY33"/>
<keyword evidence="2" id="KW-0472">Membrane</keyword>
<protein>
    <submittedName>
        <fullName evidence="4">Lysine histidine transporter-like 8</fullName>
    </submittedName>
</protein>
<organism evidence="3 4">
    <name type="scientific">Nicotiana tabacum</name>
    <name type="common">Common tobacco</name>
    <dbReference type="NCBI Taxonomy" id="4097"/>
    <lineage>
        <taxon>Eukaryota</taxon>
        <taxon>Viridiplantae</taxon>
        <taxon>Streptophyta</taxon>
        <taxon>Embryophyta</taxon>
        <taxon>Tracheophyta</taxon>
        <taxon>Spermatophyta</taxon>
        <taxon>Magnoliopsida</taxon>
        <taxon>eudicotyledons</taxon>
        <taxon>Gunneridae</taxon>
        <taxon>Pentapetalae</taxon>
        <taxon>asterids</taxon>
        <taxon>lamiids</taxon>
        <taxon>Solanales</taxon>
        <taxon>Solanaceae</taxon>
        <taxon>Nicotianoideae</taxon>
        <taxon>Nicotianeae</taxon>
        <taxon>Nicotiana</taxon>
    </lineage>
</organism>
<evidence type="ECO:0000256" key="1">
    <source>
        <dbReference type="ARBA" id="ARBA00022448"/>
    </source>
</evidence>
<gene>
    <name evidence="4" type="primary">LOC107791672</name>
</gene>
<evidence type="ECO:0000313" key="3">
    <source>
        <dbReference type="Proteomes" id="UP000790787"/>
    </source>
</evidence>
<dbReference type="KEGG" id="nta:107791672"/>
<keyword evidence="2" id="KW-1133">Transmembrane helix</keyword>
<keyword evidence="3" id="KW-1185">Reference proteome</keyword>
<feature type="transmembrane region" description="Helical" evidence="2">
    <location>
        <begin position="76"/>
        <end position="97"/>
    </location>
</feature>
<dbReference type="PANTHER" id="PTHR48017">
    <property type="entry name" value="OS05G0424000 PROTEIN-RELATED"/>
    <property type="match status" value="1"/>
</dbReference>
<name>A0A1S3ZY33_TOBAC</name>
<proteinExistence type="predicted"/>
<dbReference type="GeneID" id="107791672"/>
<dbReference type="RefSeq" id="XP_016469258.1">
    <property type="nucleotide sequence ID" value="XM_016613772.1"/>
</dbReference>
<dbReference type="OrthoDB" id="40134at2759"/>
<accession>A0A1S3ZY33</accession>
<feature type="transmembrane region" description="Helical" evidence="2">
    <location>
        <begin position="6"/>
        <end position="27"/>
    </location>
</feature>
<dbReference type="OMA" id="CTHAHQI"/>